<dbReference type="GO" id="GO:0016020">
    <property type="term" value="C:membrane"/>
    <property type="evidence" value="ECO:0007669"/>
    <property type="project" value="InterPro"/>
</dbReference>
<dbReference type="InterPro" id="IPR036457">
    <property type="entry name" value="PPM-type-like_dom_sf"/>
</dbReference>
<dbReference type="PANTHER" id="PTHR43156:SF2">
    <property type="entry name" value="STAGE II SPORULATION PROTEIN E"/>
    <property type="match status" value="1"/>
</dbReference>
<organism evidence="4 5">
    <name type="scientific">Candidatus Ozemobacter sibiricus</name>
    <dbReference type="NCBI Taxonomy" id="2268124"/>
    <lineage>
        <taxon>Bacteria</taxon>
        <taxon>Candidatus Ozemobacteria</taxon>
        <taxon>Candidatus Ozemobacterales</taxon>
        <taxon>Candidatus Ozemobacteraceae</taxon>
        <taxon>Candidatus Ozemobacter</taxon>
    </lineage>
</organism>
<dbReference type="InterPro" id="IPR001932">
    <property type="entry name" value="PPM-type_phosphatase-like_dom"/>
</dbReference>
<feature type="transmembrane region" description="Helical" evidence="2">
    <location>
        <begin position="331"/>
        <end position="354"/>
    </location>
</feature>
<dbReference type="GO" id="GO:0016791">
    <property type="term" value="F:phosphatase activity"/>
    <property type="evidence" value="ECO:0007669"/>
    <property type="project" value="TreeGrafter"/>
</dbReference>
<dbReference type="Proteomes" id="UP000252355">
    <property type="component" value="Unassembled WGS sequence"/>
</dbReference>
<feature type="domain" description="HAMP" evidence="3">
    <location>
        <begin position="751"/>
        <end position="804"/>
    </location>
</feature>
<evidence type="ECO:0000256" key="2">
    <source>
        <dbReference type="SAM" id="Phobius"/>
    </source>
</evidence>
<evidence type="ECO:0000313" key="4">
    <source>
        <dbReference type="EMBL" id="RCK80634.1"/>
    </source>
</evidence>
<dbReference type="SMART" id="SM00304">
    <property type="entry name" value="HAMP"/>
    <property type="match status" value="1"/>
</dbReference>
<dbReference type="SMART" id="SM00331">
    <property type="entry name" value="PP2C_SIG"/>
    <property type="match status" value="1"/>
</dbReference>
<keyword evidence="2" id="KW-0472">Membrane</keyword>
<dbReference type="EMBL" id="QOQW01000005">
    <property type="protein sequence ID" value="RCK80634.1"/>
    <property type="molecule type" value="Genomic_DNA"/>
</dbReference>
<dbReference type="Pfam" id="PF07228">
    <property type="entry name" value="SpoIIE"/>
    <property type="match status" value="2"/>
</dbReference>
<dbReference type="Gene3D" id="3.60.40.10">
    <property type="entry name" value="PPM-type phosphatase domain"/>
    <property type="match status" value="1"/>
</dbReference>
<keyword evidence="2" id="KW-1133">Transmembrane helix</keyword>
<gene>
    <name evidence="4" type="ORF">OZSIB_2947</name>
</gene>
<evidence type="ECO:0000256" key="1">
    <source>
        <dbReference type="ARBA" id="ARBA00022801"/>
    </source>
</evidence>
<dbReference type="InterPro" id="IPR052016">
    <property type="entry name" value="Bact_Sigma-Reg"/>
</dbReference>
<protein>
    <submittedName>
        <fullName evidence="4">Serine phosphatase RsbU, regulator of sigma subunit</fullName>
    </submittedName>
</protein>
<feature type="transmembrane region" description="Helical" evidence="2">
    <location>
        <begin position="302"/>
        <end position="319"/>
    </location>
</feature>
<keyword evidence="2" id="KW-0812">Transmembrane</keyword>
<dbReference type="PROSITE" id="PS50885">
    <property type="entry name" value="HAMP"/>
    <property type="match status" value="1"/>
</dbReference>
<dbReference type="InterPro" id="IPR003660">
    <property type="entry name" value="HAMP_dom"/>
</dbReference>
<dbReference type="SUPFAM" id="SSF81606">
    <property type="entry name" value="PP2C-like"/>
    <property type="match status" value="1"/>
</dbReference>
<sequence length="1073" mass="117925">MNSARRLFIGVFLLAGLASGWGWGWWQAQLRQEAAADRLRRLLQEAEGRAQPSRLFEPRMRAIVRRCLGAPLDAALLNELRRLPPQRFSVFLFDHRGRMWSRRAWGIADPPKVWRPSDLRGVRFQEVPFIALMESLFRELTLPLLRPQGSRTWQFEGWEVALEMQLQGLPGRFRTLVDNQQAADMALWDWRPRVGPERVAGVLVRGCLPAEQRHLLVRTYLAALRRRGHQVWFHDLGAWRGEPRGRPSAIGPASLAAVIDACLRGPGDLFDLDGQQIVGVPFEDRFLLCGLVPTPAVVIPRWWLFLMVAGLALAWRLSLAGSPGLGFPWRLGTTMAVVLGLAVGIPLLLIAWFWQGFAANRTAAAWARSAQEAERHLIEIDSRFPAWLRGLEARLQDWANRFSQELAKGCPPLLPLPPDHPLGERGRAFPPGSPLARLVDETIAMERQGLFDTLFLVSSQGLVLRDLSLEKKGSRRLSLLPRRDRVRQLLCRIERGGDRHLTVVREVLRAPPEGLNWRAWNDLRDTRSPAVARHIAEAMRELLRHSGLLAEPTGPRGDARQETVAVMMETMPGFLGWDPIRRLASSLGRMIGLSMEGVTSRGCGFALLGPTGRAEFGAMAFYASTLPEETYLRQVLSERPAGAPADRQVLALALDPNTPHLPRPFLHRRWGRLPSFIVPPRRSWSGRWRDEAGRSFLLVAVRPSQIQGYLLLALLPEARVAEAVTALHRELGLAGLTLALLLGLVGWRLWAGVGRPAQAIMAGLDAIEQRRWTHRIPPLGTGDEWDQLATAFNGALTSLEELAVAGIVQEKLLPQEPVQVGGWRFEGRSVMSSQVGGDYFDALPTPGGCLAFVVGDVAGHGVQAALVMAVMRSGFGAVVAAGLERPAAILDRLNDLLFRAIRQHPMMTMLAGVAHPDGRLVMANAGQVTPLLWEPPRDHPSPGMTPAAARHEPSRTEEATLAPAPAAAAVGTVRPLRALVGLPLGIRPSGRPRAEHELTLAGPVRLILCSDGVIEARNPAGACFTLDGLAAAVASLGARPAPAIIAAVQERLRAFAAGRPWEDDVTVAVLSRE</sequence>
<name>A0A367ZR59_9BACT</name>
<accession>A0A367ZR59</accession>
<dbReference type="GO" id="GO:0007165">
    <property type="term" value="P:signal transduction"/>
    <property type="evidence" value="ECO:0007669"/>
    <property type="project" value="InterPro"/>
</dbReference>
<proteinExistence type="predicted"/>
<dbReference type="PANTHER" id="PTHR43156">
    <property type="entry name" value="STAGE II SPORULATION PROTEIN E-RELATED"/>
    <property type="match status" value="1"/>
</dbReference>
<dbReference type="Gene3D" id="6.10.340.10">
    <property type="match status" value="1"/>
</dbReference>
<comment type="caution">
    <text evidence="4">The sequence shown here is derived from an EMBL/GenBank/DDBJ whole genome shotgun (WGS) entry which is preliminary data.</text>
</comment>
<reference evidence="4 5" key="1">
    <citation type="submission" date="2018-05" db="EMBL/GenBank/DDBJ databases">
        <title>A metagenomic window into the 2 km-deep terrestrial subsurface aquifer revealed taxonomically and functionally diverse microbial community comprising novel uncultured bacterial lineages.</title>
        <authorList>
            <person name="Kadnikov V.V."/>
            <person name="Mardanov A.V."/>
            <person name="Beletsky A.V."/>
            <person name="Banks D."/>
            <person name="Pimenov N.V."/>
            <person name="Frank Y.A."/>
            <person name="Karnachuk O.V."/>
            <person name="Ravin N.V."/>
        </authorList>
    </citation>
    <scope>NUCLEOTIDE SEQUENCE [LARGE SCALE GENOMIC DNA]</scope>
    <source>
        <strain evidence="4">BY5</strain>
    </source>
</reference>
<dbReference type="AlphaFoldDB" id="A0A367ZR59"/>
<evidence type="ECO:0000259" key="3">
    <source>
        <dbReference type="PROSITE" id="PS50885"/>
    </source>
</evidence>
<keyword evidence="1" id="KW-0378">Hydrolase</keyword>
<evidence type="ECO:0000313" key="5">
    <source>
        <dbReference type="Proteomes" id="UP000252355"/>
    </source>
</evidence>